<keyword evidence="3" id="KW-1185">Reference proteome</keyword>
<dbReference type="InterPro" id="IPR000182">
    <property type="entry name" value="GNAT_dom"/>
</dbReference>
<organism evidence="2 3">
    <name type="scientific">Solibacillus palustris</name>
    <dbReference type="NCBI Taxonomy" id="2908203"/>
    <lineage>
        <taxon>Bacteria</taxon>
        <taxon>Bacillati</taxon>
        <taxon>Bacillota</taxon>
        <taxon>Bacilli</taxon>
        <taxon>Bacillales</taxon>
        <taxon>Caryophanaceae</taxon>
        <taxon>Solibacillus</taxon>
    </lineage>
</organism>
<dbReference type="Proteomes" id="UP001316087">
    <property type="component" value="Unassembled WGS sequence"/>
</dbReference>
<name>A0ABS9UA53_9BACL</name>
<gene>
    <name evidence="2" type="ORF">LZ480_03925</name>
</gene>
<dbReference type="RefSeq" id="WP_241368074.1">
    <property type="nucleotide sequence ID" value="NZ_JAKZFC010000001.1"/>
</dbReference>
<feature type="domain" description="N-acetyltransferase" evidence="1">
    <location>
        <begin position="5"/>
        <end position="170"/>
    </location>
</feature>
<proteinExistence type="predicted"/>
<dbReference type="InterPro" id="IPR016181">
    <property type="entry name" value="Acyl_CoA_acyltransferase"/>
</dbReference>
<evidence type="ECO:0000313" key="3">
    <source>
        <dbReference type="Proteomes" id="UP001316087"/>
    </source>
</evidence>
<dbReference type="EMBL" id="JAKZFC010000001">
    <property type="protein sequence ID" value="MCH7321030.1"/>
    <property type="molecule type" value="Genomic_DNA"/>
</dbReference>
<dbReference type="PANTHER" id="PTHR43415:SF3">
    <property type="entry name" value="GNAT-FAMILY ACETYLTRANSFERASE"/>
    <property type="match status" value="1"/>
</dbReference>
<evidence type="ECO:0000313" key="2">
    <source>
        <dbReference type="EMBL" id="MCH7321030.1"/>
    </source>
</evidence>
<evidence type="ECO:0000259" key="1">
    <source>
        <dbReference type="PROSITE" id="PS51186"/>
    </source>
</evidence>
<accession>A0ABS9UA53</accession>
<dbReference type="PROSITE" id="PS51186">
    <property type="entry name" value="GNAT"/>
    <property type="match status" value="1"/>
</dbReference>
<dbReference type="Pfam" id="PF13302">
    <property type="entry name" value="Acetyltransf_3"/>
    <property type="match status" value="1"/>
</dbReference>
<dbReference type="PANTHER" id="PTHR43415">
    <property type="entry name" value="SPERMIDINE N(1)-ACETYLTRANSFERASE"/>
    <property type="match status" value="1"/>
</dbReference>
<dbReference type="SUPFAM" id="SSF55729">
    <property type="entry name" value="Acyl-CoA N-acyltransferases (Nat)"/>
    <property type="match status" value="1"/>
</dbReference>
<protein>
    <submittedName>
        <fullName evidence="2">GNAT family N-acetyltransferase</fullName>
    </submittedName>
</protein>
<comment type="caution">
    <text evidence="2">The sequence shown here is derived from an EMBL/GenBank/DDBJ whole genome shotgun (WGS) entry which is preliminary data.</text>
</comment>
<reference evidence="2 3" key="1">
    <citation type="submission" date="2022-03" db="EMBL/GenBank/DDBJ databases">
        <authorList>
            <person name="Jo J.-H."/>
            <person name="Im W.-T."/>
        </authorList>
    </citation>
    <scope>NUCLEOTIDE SEQUENCE [LARGE SCALE GENOMIC DNA]</scope>
    <source>
        <strain evidence="2 3">MA9</strain>
    </source>
</reference>
<sequence length="185" mass="21839">MKDNLYLRAFEYSDLSLLNEIRNDDILFQTTGGNKYYISSEYDKKWIEDKIFNNYKQLYLVICCRGIDEPIGYICATNIDYLNRKAEWGGLVISKEFISKGFGTDAGYLFLDHLFGELGLNMVYAYVKEDNKASYRLSEKYGFKKDGLIRDFVYKQNKFHNAYVFTMLKSEYEKLQLHEEEASIR</sequence>
<dbReference type="Gene3D" id="3.40.630.30">
    <property type="match status" value="1"/>
</dbReference>